<gene>
    <name evidence="1" type="ORF">H6A19_10070</name>
</gene>
<comment type="caution">
    <text evidence="1">The sequence shown here is derived from an EMBL/GenBank/DDBJ whole genome shotgun (WGS) entry which is preliminary data.</text>
</comment>
<dbReference type="Proteomes" id="UP000767334">
    <property type="component" value="Unassembled WGS sequence"/>
</dbReference>
<keyword evidence="2" id="KW-1185">Reference proteome</keyword>
<protein>
    <submittedName>
        <fullName evidence="1">Uncharacterized protein</fullName>
    </submittedName>
</protein>
<organism evidence="1 2">
    <name type="scientific">Clostridium saudiense</name>
    <dbReference type="NCBI Taxonomy" id="1414720"/>
    <lineage>
        <taxon>Bacteria</taxon>
        <taxon>Bacillati</taxon>
        <taxon>Bacillota</taxon>
        <taxon>Clostridia</taxon>
        <taxon>Eubacteriales</taxon>
        <taxon>Clostridiaceae</taxon>
        <taxon>Clostridium</taxon>
    </lineage>
</organism>
<name>A0ABS2FI46_9CLOT</name>
<evidence type="ECO:0000313" key="1">
    <source>
        <dbReference type="EMBL" id="MBM6819677.1"/>
    </source>
</evidence>
<proteinExistence type="predicted"/>
<reference evidence="1 2" key="1">
    <citation type="journal article" date="2021" name="Sci. Rep.">
        <title>The distribution of antibiotic resistance genes in chicken gut microbiota commensals.</title>
        <authorList>
            <person name="Juricova H."/>
            <person name="Matiasovicova J."/>
            <person name="Kubasova T."/>
            <person name="Cejkova D."/>
            <person name="Rychlik I."/>
        </authorList>
    </citation>
    <scope>NUCLEOTIDE SEQUENCE [LARGE SCALE GENOMIC DNA]</scope>
    <source>
        <strain evidence="1 2">An435</strain>
    </source>
</reference>
<accession>A0ABS2FI46</accession>
<evidence type="ECO:0000313" key="2">
    <source>
        <dbReference type="Proteomes" id="UP000767334"/>
    </source>
</evidence>
<dbReference type="EMBL" id="JACJLL010000057">
    <property type="protein sequence ID" value="MBM6819677.1"/>
    <property type="molecule type" value="Genomic_DNA"/>
</dbReference>
<dbReference type="RefSeq" id="WP_204572347.1">
    <property type="nucleotide sequence ID" value="NZ_JACJLL010000057.1"/>
</dbReference>
<sequence>MSELRTYIIGVYNLEGEENLIKSVDYELIVDFGESVTREQIEKVLKYNKKVRDSILCRDNWFSELIAVTIEYSEESKEAYIVDYPAVIFKFEDGYFIDCVESDFRVYAQVALGLESKNKYDNLTEEDFLEEYKKLFKK</sequence>